<comment type="catalytic activity">
    <reaction evidence="2">
        <text>allantoate + H2O = (S)-ureidoglycolate + urea</text>
        <dbReference type="Rhea" id="RHEA:11016"/>
        <dbReference type="ChEBI" id="CHEBI:15377"/>
        <dbReference type="ChEBI" id="CHEBI:16199"/>
        <dbReference type="ChEBI" id="CHEBI:17536"/>
        <dbReference type="ChEBI" id="CHEBI:57296"/>
        <dbReference type="EC" id="3.5.3.4"/>
    </reaction>
</comment>
<dbReference type="InterPro" id="IPR015908">
    <property type="entry name" value="Allantoicase_dom"/>
</dbReference>
<dbReference type="SUPFAM" id="SSF49785">
    <property type="entry name" value="Galactose-binding domain-like"/>
    <property type="match status" value="2"/>
</dbReference>
<dbReference type="EMBL" id="SHKY01000001">
    <property type="protein sequence ID" value="RZU49056.1"/>
    <property type="molecule type" value="Genomic_DNA"/>
</dbReference>
<dbReference type="UniPathway" id="UPA00395">
    <property type="reaction ID" value="UER00654"/>
</dbReference>
<reference evidence="4 5" key="1">
    <citation type="submission" date="2019-02" db="EMBL/GenBank/DDBJ databases">
        <title>Sequencing the genomes of 1000 actinobacteria strains.</title>
        <authorList>
            <person name="Klenk H.-P."/>
        </authorList>
    </citation>
    <scope>NUCLEOTIDE SEQUENCE [LARGE SCALE GENOMIC DNA]</scope>
    <source>
        <strain evidence="4 5">DSM 45162</strain>
    </source>
</reference>
<dbReference type="Pfam" id="PF03561">
    <property type="entry name" value="Allantoicase"/>
    <property type="match status" value="2"/>
</dbReference>
<feature type="domain" description="Allantoicase" evidence="3">
    <location>
        <begin position="185"/>
        <end position="321"/>
    </location>
</feature>
<dbReference type="PANTHER" id="PTHR12045">
    <property type="entry name" value="ALLANTOICASE"/>
    <property type="match status" value="1"/>
</dbReference>
<organism evidence="4 5">
    <name type="scientific">Krasilnikovia cinnamomea</name>
    <dbReference type="NCBI Taxonomy" id="349313"/>
    <lineage>
        <taxon>Bacteria</taxon>
        <taxon>Bacillati</taxon>
        <taxon>Actinomycetota</taxon>
        <taxon>Actinomycetes</taxon>
        <taxon>Micromonosporales</taxon>
        <taxon>Micromonosporaceae</taxon>
        <taxon>Krasilnikovia</taxon>
    </lineage>
</organism>
<evidence type="ECO:0000313" key="5">
    <source>
        <dbReference type="Proteomes" id="UP000292564"/>
    </source>
</evidence>
<dbReference type="GO" id="GO:0004037">
    <property type="term" value="F:allantoicase activity"/>
    <property type="evidence" value="ECO:0007669"/>
    <property type="project" value="UniProtKB-UniRule"/>
</dbReference>
<comment type="caution">
    <text evidence="4">The sequence shown here is derived from an EMBL/GenBank/DDBJ whole genome shotgun (WGS) entry which is preliminary data.</text>
</comment>
<protein>
    <recommendedName>
        <fullName evidence="2">Probable allantoicase</fullName>
        <ecNumber evidence="2">3.5.3.4</ecNumber>
    </recommendedName>
    <alternativeName>
        <fullName evidence="2">Allantoate amidinohydrolase</fullName>
    </alternativeName>
</protein>
<dbReference type="PANTHER" id="PTHR12045:SF3">
    <property type="entry name" value="INACTIVE ALLANTOICASE-RELATED"/>
    <property type="match status" value="1"/>
</dbReference>
<accession>A0A4V2G6K9</accession>
<dbReference type="NCBIfam" id="TIGR02961">
    <property type="entry name" value="allantoicase"/>
    <property type="match status" value="1"/>
</dbReference>
<evidence type="ECO:0000259" key="3">
    <source>
        <dbReference type="Pfam" id="PF03561"/>
    </source>
</evidence>
<name>A0A4V2G6K9_9ACTN</name>
<dbReference type="InterPro" id="IPR008979">
    <property type="entry name" value="Galactose-bd-like_sf"/>
</dbReference>
<sequence>MTDDFTALPDLASRTLGASIVHANDEFFAAADHLLDPAPPVFEPRTFDLRGQVYDGWETRRRRVEGTDHVVVRLGAPGVVYGVDVDTTFFVGNYPPHASVEACAVGGYPDADELAAADWVALVPMSPIKGDGHNLFAVDAPYRFTHVRLTIYPDGGVARLRVHGEVVPDPRLLPGVFDVAAAQHGGRIAGCSDRFFGHPESMLAPGLATSMGDGWETARRRDDGNDWALVELAVPAVIELAELDTTWFKGNAPGRAALHAVDTRTGALDDAADWFELLPPVRLMPDTPHRFPVTVVPAATHVRLDIYPDGGMARLRLHGRPDPAGAETLQARFDETRLPPRE</sequence>
<comment type="similarity">
    <text evidence="1 2">Belongs to the allantoicase family.</text>
</comment>
<keyword evidence="2" id="KW-0659">Purine metabolism</keyword>
<feature type="domain" description="Allantoicase" evidence="3">
    <location>
        <begin position="17"/>
        <end position="166"/>
    </location>
</feature>
<dbReference type="InterPro" id="IPR005164">
    <property type="entry name" value="Allantoicase"/>
</dbReference>
<dbReference type="Proteomes" id="UP000292564">
    <property type="component" value="Unassembled WGS sequence"/>
</dbReference>
<comment type="pathway">
    <text evidence="2">Nitrogen metabolism; (S)-allantoin degradation; (S)-ureidoglycolate from allantoate (aminidohydrolase route): step 1/1.</text>
</comment>
<evidence type="ECO:0000256" key="2">
    <source>
        <dbReference type="HAMAP-Rule" id="MF_00813"/>
    </source>
</evidence>
<dbReference type="GO" id="GO:0006144">
    <property type="term" value="P:purine nucleobase metabolic process"/>
    <property type="evidence" value="ECO:0007669"/>
    <property type="project" value="UniProtKB-KW"/>
</dbReference>
<proteinExistence type="inferred from homology"/>
<dbReference type="AlphaFoldDB" id="A0A4V2G6K9"/>
<dbReference type="EC" id="3.5.3.4" evidence="2"/>
<keyword evidence="5" id="KW-1185">Reference proteome</keyword>
<dbReference type="OrthoDB" id="2078334at2"/>
<dbReference type="HAMAP" id="MF_00813">
    <property type="entry name" value="Allantoicase"/>
    <property type="match status" value="1"/>
</dbReference>
<dbReference type="PIRSF" id="PIRSF016516">
    <property type="entry name" value="Allantoicase"/>
    <property type="match status" value="1"/>
</dbReference>
<evidence type="ECO:0000313" key="4">
    <source>
        <dbReference type="EMBL" id="RZU49056.1"/>
    </source>
</evidence>
<dbReference type="Gene3D" id="2.60.120.260">
    <property type="entry name" value="Galactose-binding domain-like"/>
    <property type="match status" value="2"/>
</dbReference>
<keyword evidence="2" id="KW-0378">Hydrolase</keyword>
<dbReference type="RefSeq" id="WP_130508194.1">
    <property type="nucleotide sequence ID" value="NZ_SHKY01000001.1"/>
</dbReference>
<evidence type="ECO:0000256" key="1">
    <source>
        <dbReference type="ARBA" id="ARBA00009242"/>
    </source>
</evidence>
<dbReference type="GO" id="GO:0000256">
    <property type="term" value="P:allantoin catabolic process"/>
    <property type="evidence" value="ECO:0007669"/>
    <property type="project" value="UniProtKB-UniRule"/>
</dbReference>
<gene>
    <name evidence="2" type="primary">alc</name>
    <name evidence="4" type="ORF">EV385_0791</name>
</gene>